<evidence type="ECO:0000256" key="3">
    <source>
        <dbReference type="ARBA" id="ARBA00023315"/>
    </source>
</evidence>
<dbReference type="GO" id="GO:0016747">
    <property type="term" value="F:acyltransferase activity, transferring groups other than amino-acyl groups"/>
    <property type="evidence" value="ECO:0007669"/>
    <property type="project" value="TreeGrafter"/>
</dbReference>
<dbReference type="InterPro" id="IPR050317">
    <property type="entry name" value="Plant_Fungal_Acyltransferase"/>
</dbReference>
<organism evidence="4 5">
    <name type="scientific">Dendrobium catenatum</name>
    <dbReference type="NCBI Taxonomy" id="906689"/>
    <lineage>
        <taxon>Eukaryota</taxon>
        <taxon>Viridiplantae</taxon>
        <taxon>Streptophyta</taxon>
        <taxon>Embryophyta</taxon>
        <taxon>Tracheophyta</taxon>
        <taxon>Spermatophyta</taxon>
        <taxon>Magnoliopsida</taxon>
        <taxon>Liliopsida</taxon>
        <taxon>Asparagales</taxon>
        <taxon>Orchidaceae</taxon>
        <taxon>Epidendroideae</taxon>
        <taxon>Malaxideae</taxon>
        <taxon>Dendrobiinae</taxon>
        <taxon>Dendrobium</taxon>
    </lineage>
</organism>
<keyword evidence="5" id="KW-1185">Reference proteome</keyword>
<accession>A0A2I0XHW3</accession>
<dbReference type="PANTHER" id="PTHR31642:SF278">
    <property type="entry name" value="TRYPTAMINE HYDROXYCINNAMOYLTRANSFERASE 1"/>
    <property type="match status" value="1"/>
</dbReference>
<dbReference type="OrthoDB" id="671439at2759"/>
<dbReference type="Gene3D" id="3.30.559.10">
    <property type="entry name" value="Chloramphenicol acetyltransferase-like domain"/>
    <property type="match status" value="2"/>
</dbReference>
<evidence type="ECO:0000256" key="2">
    <source>
        <dbReference type="ARBA" id="ARBA00022679"/>
    </source>
</evidence>
<protein>
    <submittedName>
        <fullName evidence="4">Agmatine coumaroyltransferase-2</fullName>
    </submittedName>
</protein>
<keyword evidence="2 4" id="KW-0808">Transferase</keyword>
<evidence type="ECO:0000313" key="5">
    <source>
        <dbReference type="Proteomes" id="UP000233837"/>
    </source>
</evidence>
<dbReference type="Pfam" id="PF02458">
    <property type="entry name" value="Transferase"/>
    <property type="match status" value="1"/>
</dbReference>
<dbReference type="InterPro" id="IPR023213">
    <property type="entry name" value="CAT-like_dom_sf"/>
</dbReference>
<reference evidence="4 5" key="2">
    <citation type="journal article" date="2017" name="Nature">
        <title>The Apostasia genome and the evolution of orchids.</title>
        <authorList>
            <person name="Zhang G.Q."/>
            <person name="Liu K.W."/>
            <person name="Li Z."/>
            <person name="Lohaus R."/>
            <person name="Hsiao Y.Y."/>
            <person name="Niu S.C."/>
            <person name="Wang J.Y."/>
            <person name="Lin Y.C."/>
            <person name="Xu Q."/>
            <person name="Chen L.J."/>
            <person name="Yoshida K."/>
            <person name="Fujiwara S."/>
            <person name="Wang Z.W."/>
            <person name="Zhang Y.Q."/>
            <person name="Mitsuda N."/>
            <person name="Wang M."/>
            <person name="Liu G.H."/>
            <person name="Pecoraro L."/>
            <person name="Huang H.X."/>
            <person name="Xiao X.J."/>
            <person name="Lin M."/>
            <person name="Wu X.Y."/>
            <person name="Wu W.L."/>
            <person name="Chen Y.Y."/>
            <person name="Chang S.B."/>
            <person name="Sakamoto S."/>
            <person name="Ohme-Takagi M."/>
            <person name="Yagi M."/>
            <person name="Zeng S.J."/>
            <person name="Shen C.Y."/>
            <person name="Yeh C.M."/>
            <person name="Luo Y.B."/>
            <person name="Tsai W.C."/>
            <person name="Van de Peer Y."/>
            <person name="Liu Z.J."/>
        </authorList>
    </citation>
    <scope>NUCLEOTIDE SEQUENCE [LARGE SCALE GENOMIC DNA]</scope>
    <source>
        <tissue evidence="4">The whole plant</tissue>
    </source>
</reference>
<sequence length="430" mass="47017">MAIQVINATTLKAVSFPLSQPNLVPLTIFDRAAFDLHVPTLYAFLPPTPSNESLKSGLSRVLSYFPHLVGRISADQNHQPCIVLNNAGVRVVETKISATLSEMLPLDPTSNLSKLHPDIGEGVEELLQIQLNRYACGGLVIGSTSHHRVADGQSMSMFFVAWAQMVRFGKAPNPLPFLDRTAVVVPRNPPRCEYNHRAIEFKSSATDSSIEAACTVENLKVRFSADFISGLKSAVPGRCSTFEALLAHLWRKISLARGLKANESTKVRVAVNGRARLKSPAVPMELFGNFVLWAHPKSTVGELTSTTGGGLANAVKIIHEAVQRIDEGYFRSFIDFGELEKKNDEEMAASAPAMGNALCPNLEVDSWLRFNFHDLDFGSGAPCAFLPPNLPVEGLMIFVPSLKEKGGVEVFMALAEEHVEEFKKICYSLD</sequence>
<gene>
    <name evidence="4" type="primary">ACT-2</name>
    <name evidence="4" type="ORF">MA16_Dca016694</name>
</gene>
<reference evidence="4 5" key="1">
    <citation type="journal article" date="2016" name="Sci. Rep.">
        <title>The Dendrobium catenatum Lindl. genome sequence provides insights into polysaccharide synthase, floral development and adaptive evolution.</title>
        <authorList>
            <person name="Zhang G.Q."/>
            <person name="Xu Q."/>
            <person name="Bian C."/>
            <person name="Tsai W.C."/>
            <person name="Yeh C.M."/>
            <person name="Liu K.W."/>
            <person name="Yoshida K."/>
            <person name="Zhang L.S."/>
            <person name="Chang S.B."/>
            <person name="Chen F."/>
            <person name="Shi Y."/>
            <person name="Su Y.Y."/>
            <person name="Zhang Y.Q."/>
            <person name="Chen L.J."/>
            <person name="Yin Y."/>
            <person name="Lin M."/>
            <person name="Huang H."/>
            <person name="Deng H."/>
            <person name="Wang Z.W."/>
            <person name="Zhu S.L."/>
            <person name="Zhao X."/>
            <person name="Deng C."/>
            <person name="Niu S.C."/>
            <person name="Huang J."/>
            <person name="Wang M."/>
            <person name="Liu G.H."/>
            <person name="Yang H.J."/>
            <person name="Xiao X.J."/>
            <person name="Hsiao Y.Y."/>
            <person name="Wu W.L."/>
            <person name="Chen Y.Y."/>
            <person name="Mitsuda N."/>
            <person name="Ohme-Takagi M."/>
            <person name="Luo Y.B."/>
            <person name="Van de Peer Y."/>
            <person name="Liu Z.J."/>
        </authorList>
    </citation>
    <scope>NUCLEOTIDE SEQUENCE [LARGE SCALE GENOMIC DNA]</scope>
    <source>
        <tissue evidence="4">The whole plant</tissue>
    </source>
</reference>
<evidence type="ECO:0000256" key="1">
    <source>
        <dbReference type="ARBA" id="ARBA00009861"/>
    </source>
</evidence>
<dbReference type="STRING" id="906689.A0A2I0XHW3"/>
<evidence type="ECO:0000313" key="4">
    <source>
        <dbReference type="EMBL" id="PKU87507.1"/>
    </source>
</evidence>
<dbReference type="PANTHER" id="PTHR31642">
    <property type="entry name" value="TRICHOTHECENE 3-O-ACETYLTRANSFERASE"/>
    <property type="match status" value="1"/>
</dbReference>
<dbReference type="Proteomes" id="UP000233837">
    <property type="component" value="Unassembled WGS sequence"/>
</dbReference>
<proteinExistence type="inferred from homology"/>
<name>A0A2I0XHW3_9ASPA</name>
<keyword evidence="3" id="KW-0012">Acyltransferase</keyword>
<comment type="similarity">
    <text evidence="1">Belongs to the plant acyltransferase family.</text>
</comment>
<dbReference type="EMBL" id="KZ501874">
    <property type="protein sequence ID" value="PKU87507.1"/>
    <property type="molecule type" value="Genomic_DNA"/>
</dbReference>
<dbReference type="FunFam" id="3.30.559.10:FF:000008">
    <property type="entry name" value="Tryptamine hydroxycinnamoyl transferase"/>
    <property type="match status" value="1"/>
</dbReference>
<dbReference type="AlphaFoldDB" id="A0A2I0XHW3"/>